<dbReference type="Gene3D" id="2.40.100.10">
    <property type="entry name" value="Cyclophilin-like"/>
    <property type="match status" value="1"/>
</dbReference>
<proteinExistence type="predicted"/>
<evidence type="ECO:0000313" key="2">
    <source>
        <dbReference type="Proteomes" id="UP000489600"/>
    </source>
</evidence>
<accession>A0A565BG69</accession>
<sequence length="106" mass="12318">MRGCEFYITLSEGFSVFDGNDKLSGEVAEGLELLKKINLNLAHNKPIEELKIEELCILLDPFDNLVEEESKHEERQEDDMYLSRQELEELFSLEIASNMLIIRNLK</sequence>
<dbReference type="AlphaFoldDB" id="A0A565BG69"/>
<dbReference type="SUPFAM" id="SSF50891">
    <property type="entry name" value="Cyclophilin-like"/>
    <property type="match status" value="1"/>
</dbReference>
<dbReference type="EMBL" id="CABITT030000004">
    <property type="protein sequence ID" value="VVB00303.1"/>
    <property type="molecule type" value="Genomic_DNA"/>
</dbReference>
<keyword evidence="2" id="KW-1185">Reference proteome</keyword>
<reference evidence="1" key="1">
    <citation type="submission" date="2019-07" db="EMBL/GenBank/DDBJ databases">
        <authorList>
            <person name="Dittberner H."/>
        </authorList>
    </citation>
    <scope>NUCLEOTIDE SEQUENCE [LARGE SCALE GENOMIC DNA]</scope>
</reference>
<name>A0A565BG69_9BRAS</name>
<evidence type="ECO:0000313" key="1">
    <source>
        <dbReference type="EMBL" id="VVB00303.1"/>
    </source>
</evidence>
<dbReference type="Proteomes" id="UP000489600">
    <property type="component" value="Unassembled WGS sequence"/>
</dbReference>
<gene>
    <name evidence="1" type="ORF">ANE_LOCUS10747</name>
</gene>
<dbReference type="InterPro" id="IPR029000">
    <property type="entry name" value="Cyclophilin-like_dom_sf"/>
</dbReference>
<protein>
    <submittedName>
        <fullName evidence="1">Uncharacterized protein</fullName>
    </submittedName>
</protein>
<comment type="caution">
    <text evidence="1">The sequence shown here is derived from an EMBL/GenBank/DDBJ whole genome shotgun (WGS) entry which is preliminary data.</text>
</comment>
<organism evidence="1 2">
    <name type="scientific">Arabis nemorensis</name>
    <dbReference type="NCBI Taxonomy" id="586526"/>
    <lineage>
        <taxon>Eukaryota</taxon>
        <taxon>Viridiplantae</taxon>
        <taxon>Streptophyta</taxon>
        <taxon>Embryophyta</taxon>
        <taxon>Tracheophyta</taxon>
        <taxon>Spermatophyta</taxon>
        <taxon>Magnoliopsida</taxon>
        <taxon>eudicotyledons</taxon>
        <taxon>Gunneridae</taxon>
        <taxon>Pentapetalae</taxon>
        <taxon>rosids</taxon>
        <taxon>malvids</taxon>
        <taxon>Brassicales</taxon>
        <taxon>Brassicaceae</taxon>
        <taxon>Arabideae</taxon>
        <taxon>Arabis</taxon>
    </lineage>
</organism>